<dbReference type="EMBL" id="JAAIUW010000012">
    <property type="protein sequence ID" value="KAF7806196.1"/>
    <property type="molecule type" value="Genomic_DNA"/>
</dbReference>
<comment type="caution">
    <text evidence="6">The sequence shown here is derived from an EMBL/GenBank/DDBJ whole genome shotgun (WGS) entry which is preliminary data.</text>
</comment>
<dbReference type="GO" id="GO:0016020">
    <property type="term" value="C:membrane"/>
    <property type="evidence" value="ECO:0007669"/>
    <property type="project" value="TreeGrafter"/>
</dbReference>
<dbReference type="InterPro" id="IPR033275">
    <property type="entry name" value="MARCH-like"/>
</dbReference>
<evidence type="ECO:0000256" key="2">
    <source>
        <dbReference type="ARBA" id="ARBA00022771"/>
    </source>
</evidence>
<name>A0A834W548_9FABA</name>
<evidence type="ECO:0000256" key="1">
    <source>
        <dbReference type="ARBA" id="ARBA00022723"/>
    </source>
</evidence>
<proteinExistence type="predicted"/>
<feature type="transmembrane region" description="Helical" evidence="4">
    <location>
        <begin position="179"/>
        <end position="199"/>
    </location>
</feature>
<keyword evidence="7" id="KW-1185">Reference proteome</keyword>
<keyword evidence="1" id="KW-0479">Metal-binding</keyword>
<keyword evidence="4" id="KW-0812">Transmembrane</keyword>
<dbReference type="SMART" id="SM00744">
    <property type="entry name" value="RINGv"/>
    <property type="match status" value="1"/>
</dbReference>
<dbReference type="InterPro" id="IPR022143">
    <property type="entry name" value="DUF3675"/>
</dbReference>
<dbReference type="OrthoDB" id="273089at2759"/>
<evidence type="ECO:0000259" key="5">
    <source>
        <dbReference type="PROSITE" id="PS51292"/>
    </source>
</evidence>
<organism evidence="6 7">
    <name type="scientific">Senna tora</name>
    <dbReference type="NCBI Taxonomy" id="362788"/>
    <lineage>
        <taxon>Eukaryota</taxon>
        <taxon>Viridiplantae</taxon>
        <taxon>Streptophyta</taxon>
        <taxon>Embryophyta</taxon>
        <taxon>Tracheophyta</taxon>
        <taxon>Spermatophyta</taxon>
        <taxon>Magnoliopsida</taxon>
        <taxon>eudicotyledons</taxon>
        <taxon>Gunneridae</taxon>
        <taxon>Pentapetalae</taxon>
        <taxon>rosids</taxon>
        <taxon>fabids</taxon>
        <taxon>Fabales</taxon>
        <taxon>Fabaceae</taxon>
        <taxon>Caesalpinioideae</taxon>
        <taxon>Cassia clade</taxon>
        <taxon>Senna</taxon>
    </lineage>
</organism>
<evidence type="ECO:0000256" key="3">
    <source>
        <dbReference type="ARBA" id="ARBA00022833"/>
    </source>
</evidence>
<sequence>MEDMKPANLLSLGEGSSSQVADRHTGAFHVLEVGDCDASDEEHLSQTVECRICQEEDNLNNLDIPCACSGTLKYAHRRCIQLWCNEKGDTICEICHQVTSNAHMEGWTISGTPLDLHDPQILAIAAVERDVLEPQHDDSAHTGGSGIAFYRSITLLIITLLLLRHAASFVNTDLEKAVTYISFLLFRAAAFILSCYLIARTIHILQNGRPRQRAAGGLAYMLQREQPQGLQFTTSPVPAFH</sequence>
<gene>
    <name evidence="6" type="ORF">G2W53_038357</name>
</gene>
<dbReference type="GO" id="GO:0016567">
    <property type="term" value="P:protein ubiquitination"/>
    <property type="evidence" value="ECO:0007669"/>
    <property type="project" value="TreeGrafter"/>
</dbReference>
<protein>
    <submittedName>
        <fullName evidence="6">RING/FYVE/PHD zinc finger superfamily protein isoform 3</fullName>
    </submittedName>
</protein>
<dbReference type="SUPFAM" id="SSF57850">
    <property type="entry name" value="RING/U-box"/>
    <property type="match status" value="1"/>
</dbReference>
<accession>A0A834W548</accession>
<dbReference type="InterPro" id="IPR011016">
    <property type="entry name" value="Znf_RING-CH"/>
</dbReference>
<dbReference type="Proteomes" id="UP000634136">
    <property type="component" value="Unassembled WGS sequence"/>
</dbReference>
<keyword evidence="4" id="KW-1133">Transmembrane helix</keyword>
<dbReference type="PANTHER" id="PTHR23012:SF215">
    <property type="entry name" value="RING_FYVE_PHD ZINC FINGER SUPERFAMILY PROTEIN"/>
    <property type="match status" value="1"/>
</dbReference>
<dbReference type="GO" id="GO:0004842">
    <property type="term" value="F:ubiquitin-protein transferase activity"/>
    <property type="evidence" value="ECO:0007669"/>
    <property type="project" value="TreeGrafter"/>
</dbReference>
<evidence type="ECO:0000313" key="6">
    <source>
        <dbReference type="EMBL" id="KAF7806196.1"/>
    </source>
</evidence>
<dbReference type="Gene3D" id="3.30.40.10">
    <property type="entry name" value="Zinc/RING finger domain, C3HC4 (zinc finger)"/>
    <property type="match status" value="1"/>
</dbReference>
<dbReference type="GO" id="GO:0008270">
    <property type="term" value="F:zinc ion binding"/>
    <property type="evidence" value="ECO:0007669"/>
    <property type="project" value="UniProtKB-KW"/>
</dbReference>
<dbReference type="Pfam" id="PF12906">
    <property type="entry name" value="RINGv"/>
    <property type="match status" value="1"/>
</dbReference>
<evidence type="ECO:0000256" key="4">
    <source>
        <dbReference type="SAM" id="Phobius"/>
    </source>
</evidence>
<keyword evidence="4" id="KW-0472">Membrane</keyword>
<feature type="domain" description="RING-CH-type" evidence="5">
    <location>
        <begin position="42"/>
        <end position="102"/>
    </location>
</feature>
<dbReference type="AlphaFoldDB" id="A0A834W548"/>
<dbReference type="InterPro" id="IPR013083">
    <property type="entry name" value="Znf_RING/FYVE/PHD"/>
</dbReference>
<reference evidence="6" key="1">
    <citation type="submission" date="2020-09" db="EMBL/GenBank/DDBJ databases">
        <title>Genome-Enabled Discovery of Anthraquinone Biosynthesis in Senna tora.</title>
        <authorList>
            <person name="Kang S.-H."/>
            <person name="Pandey R.P."/>
            <person name="Lee C.-M."/>
            <person name="Sim J.-S."/>
            <person name="Jeong J.-T."/>
            <person name="Choi B.-S."/>
            <person name="Jung M."/>
            <person name="Ginzburg D."/>
            <person name="Zhao K."/>
            <person name="Won S.Y."/>
            <person name="Oh T.-J."/>
            <person name="Yu Y."/>
            <person name="Kim N.-H."/>
            <person name="Lee O.R."/>
            <person name="Lee T.-H."/>
            <person name="Bashyal P."/>
            <person name="Kim T.-S."/>
            <person name="Lee W.-H."/>
            <person name="Kawkins C."/>
            <person name="Kim C.-K."/>
            <person name="Kim J.S."/>
            <person name="Ahn B.O."/>
            <person name="Rhee S.Y."/>
            <person name="Sohng J.K."/>
        </authorList>
    </citation>
    <scope>NUCLEOTIDE SEQUENCE</scope>
    <source>
        <tissue evidence="6">Leaf</tissue>
    </source>
</reference>
<dbReference type="Pfam" id="PF12428">
    <property type="entry name" value="DUF3675"/>
    <property type="match status" value="1"/>
</dbReference>
<dbReference type="CDD" id="cd16495">
    <property type="entry name" value="RING_CH-C4HC3_MARCH"/>
    <property type="match status" value="1"/>
</dbReference>
<dbReference type="PROSITE" id="PS51292">
    <property type="entry name" value="ZF_RING_CH"/>
    <property type="match status" value="1"/>
</dbReference>
<dbReference type="PANTHER" id="PTHR23012">
    <property type="entry name" value="RING/FYVE/PHD ZINC FINGER DOMAIN-CONTAINING"/>
    <property type="match status" value="1"/>
</dbReference>
<feature type="transmembrane region" description="Helical" evidence="4">
    <location>
        <begin position="148"/>
        <end position="167"/>
    </location>
</feature>
<evidence type="ECO:0000313" key="7">
    <source>
        <dbReference type="Proteomes" id="UP000634136"/>
    </source>
</evidence>
<keyword evidence="3" id="KW-0862">Zinc</keyword>
<keyword evidence="2" id="KW-0863">Zinc-finger</keyword>